<proteinExistence type="predicted"/>
<sequence length="343" mass="35823">MKKLFAIAASLALLAGCAAQNKPEPTMTPTTEPSAAPETTGTWQAGIASVTSLKTNDAQADKEGSIEINTTIASLVLDDMGKVVYVSLDTAQNSGAFSNEGLGDAEKNAARPTKKEQGEGYGMIKASSIGKEWHQQAEALEAWMTGKTMEEIMNLPVGEDGKTTEADVMTSCTIGVSDFLAAVEKASQSLQPVANAAAMHSASESELTVKDAAGDALGSVQVNTSYILMGTDEQGTVLFTLLDTAQNQGQFSAEGKVDMEKSQSSLTKGELKDGYGMVKASSIGKEWYQQIEGLTHWMEGKSAAEIGALPVDEAGKTTDPDLMTSCTIGVDGFKALAAKALAD</sequence>
<protein>
    <recommendedName>
        <fullName evidence="7">FMN-binding protein</fullName>
    </recommendedName>
</protein>
<feature type="region of interest" description="Disordered" evidence="1">
    <location>
        <begin position="99"/>
        <end position="119"/>
    </location>
</feature>
<dbReference type="Proteomes" id="UP000480929">
    <property type="component" value="Unassembled WGS sequence"/>
</dbReference>
<feature type="chain" id="PRO_5027034665" description="FMN-binding protein" evidence="2">
    <location>
        <begin position="22"/>
        <end position="343"/>
    </location>
</feature>
<gene>
    <name evidence="4" type="ORF">GKD88_15555</name>
    <name evidence="3" type="ORF">GKE08_15885</name>
</gene>
<evidence type="ECO:0000313" key="6">
    <source>
        <dbReference type="Proteomes" id="UP000480929"/>
    </source>
</evidence>
<dbReference type="EMBL" id="WKPI01000037">
    <property type="protein sequence ID" value="MSC34542.1"/>
    <property type="molecule type" value="Genomic_DNA"/>
</dbReference>
<evidence type="ECO:0000313" key="3">
    <source>
        <dbReference type="EMBL" id="MSA90812.1"/>
    </source>
</evidence>
<dbReference type="EMBL" id="WKPJ01000035">
    <property type="protein sequence ID" value="MSA90812.1"/>
    <property type="molecule type" value="Genomic_DNA"/>
</dbReference>
<evidence type="ECO:0000256" key="1">
    <source>
        <dbReference type="SAM" id="MobiDB-lite"/>
    </source>
</evidence>
<keyword evidence="2" id="KW-0732">Signal</keyword>
<accession>A0A6N7SAX7</accession>
<dbReference type="Proteomes" id="UP000433575">
    <property type="component" value="Unassembled WGS sequence"/>
</dbReference>
<evidence type="ECO:0000256" key="2">
    <source>
        <dbReference type="SAM" id="SignalP"/>
    </source>
</evidence>
<comment type="caution">
    <text evidence="3">The sequence shown here is derived from an EMBL/GenBank/DDBJ whole genome shotgun (WGS) entry which is preliminary data.</text>
</comment>
<dbReference type="AlphaFoldDB" id="A0A6N7SAX7"/>
<dbReference type="RefSeq" id="WP_154240226.1">
    <property type="nucleotide sequence ID" value="NZ_WKPI01000037.1"/>
</dbReference>
<feature type="compositionally biased region" description="Basic and acidic residues" evidence="1">
    <location>
        <begin position="104"/>
        <end position="118"/>
    </location>
</feature>
<reference evidence="5 6" key="1">
    <citation type="journal article" date="2019" name="Nat. Med.">
        <title>A library of human gut bacterial isolates paired with longitudinal multiomics data enables mechanistic microbiome research.</title>
        <authorList>
            <person name="Poyet M."/>
            <person name="Groussin M."/>
            <person name="Gibbons S.M."/>
            <person name="Avila-Pacheco J."/>
            <person name="Jiang X."/>
            <person name="Kearney S.M."/>
            <person name="Perrotta A.R."/>
            <person name="Berdy B."/>
            <person name="Zhao S."/>
            <person name="Lieberman T.D."/>
            <person name="Swanson P.K."/>
            <person name="Smith M."/>
            <person name="Roesemann S."/>
            <person name="Alexander J.E."/>
            <person name="Rich S.A."/>
            <person name="Livny J."/>
            <person name="Vlamakis H."/>
            <person name="Clish C."/>
            <person name="Bullock K."/>
            <person name="Deik A."/>
            <person name="Scott J."/>
            <person name="Pierce K.A."/>
            <person name="Xavier R.J."/>
            <person name="Alm E.J."/>
        </authorList>
    </citation>
    <scope>NUCLEOTIDE SEQUENCE [LARGE SCALE GENOMIC DNA]</scope>
    <source>
        <strain evidence="3 5">BIOML-A4</strain>
        <strain evidence="4 6">BIOML-A5</strain>
    </source>
</reference>
<evidence type="ECO:0008006" key="7">
    <source>
        <dbReference type="Google" id="ProtNLM"/>
    </source>
</evidence>
<dbReference type="Gene3D" id="3.90.1010.20">
    <property type="match status" value="2"/>
</dbReference>
<feature type="signal peptide" evidence="2">
    <location>
        <begin position="1"/>
        <end position="21"/>
    </location>
</feature>
<organism evidence="3 5">
    <name type="scientific">Holdemania massiliensis</name>
    <dbReference type="NCBI Taxonomy" id="1468449"/>
    <lineage>
        <taxon>Bacteria</taxon>
        <taxon>Bacillati</taxon>
        <taxon>Bacillota</taxon>
        <taxon>Erysipelotrichia</taxon>
        <taxon>Erysipelotrichales</taxon>
        <taxon>Erysipelotrichaceae</taxon>
        <taxon>Holdemania</taxon>
    </lineage>
</organism>
<keyword evidence="6" id="KW-1185">Reference proteome</keyword>
<evidence type="ECO:0000313" key="5">
    <source>
        <dbReference type="Proteomes" id="UP000433575"/>
    </source>
</evidence>
<evidence type="ECO:0000313" key="4">
    <source>
        <dbReference type="EMBL" id="MSC34542.1"/>
    </source>
</evidence>
<dbReference type="PROSITE" id="PS51257">
    <property type="entry name" value="PROKAR_LIPOPROTEIN"/>
    <property type="match status" value="1"/>
</dbReference>
<name>A0A6N7SAX7_9FIRM</name>
<dbReference type="OrthoDB" id="2026742at2"/>